<sequence>MEGPPALAYRLRGCGPQCPPAQRLWGAGRGSKPGPRAPVQDVVWPPWARAPVWQGPDETPLTLWPPKPEGASLPSLGPEASGAGGQAAPISAAQSRAHPQYTWLDLQTRREAHAACLHLDTCPHPSPGTLALWPHRPPLPGPRSGAAGGRGGARPADPRDRG</sequence>
<organism evidence="2 3">
    <name type="scientific">Rangifer tarandus platyrhynchus</name>
    <name type="common">Svalbard reindeer</name>
    <dbReference type="NCBI Taxonomy" id="3082113"/>
    <lineage>
        <taxon>Eukaryota</taxon>
        <taxon>Metazoa</taxon>
        <taxon>Chordata</taxon>
        <taxon>Craniata</taxon>
        <taxon>Vertebrata</taxon>
        <taxon>Euteleostomi</taxon>
        <taxon>Mammalia</taxon>
        <taxon>Eutheria</taxon>
        <taxon>Laurasiatheria</taxon>
        <taxon>Artiodactyla</taxon>
        <taxon>Ruminantia</taxon>
        <taxon>Pecora</taxon>
        <taxon>Cervidae</taxon>
        <taxon>Odocoileinae</taxon>
        <taxon>Rangifer</taxon>
    </lineage>
</organism>
<proteinExistence type="predicted"/>
<evidence type="ECO:0000313" key="3">
    <source>
        <dbReference type="Proteomes" id="UP001176941"/>
    </source>
</evidence>
<accession>A0ABN9A7V5</accession>
<evidence type="ECO:0000313" key="2">
    <source>
        <dbReference type="EMBL" id="CAI9179999.1"/>
    </source>
</evidence>
<protein>
    <submittedName>
        <fullName evidence="2">Uncharacterized protein</fullName>
    </submittedName>
</protein>
<dbReference type="EMBL" id="OX459945">
    <property type="protein sequence ID" value="CAI9179999.1"/>
    <property type="molecule type" value="Genomic_DNA"/>
</dbReference>
<name>A0ABN9A7V5_RANTA</name>
<evidence type="ECO:0000256" key="1">
    <source>
        <dbReference type="SAM" id="MobiDB-lite"/>
    </source>
</evidence>
<dbReference type="Proteomes" id="UP001176941">
    <property type="component" value="Chromosome 9"/>
</dbReference>
<feature type="region of interest" description="Disordered" evidence="1">
    <location>
        <begin position="54"/>
        <end position="94"/>
    </location>
</feature>
<keyword evidence="3" id="KW-1185">Reference proteome</keyword>
<feature type="region of interest" description="Disordered" evidence="1">
    <location>
        <begin position="129"/>
        <end position="162"/>
    </location>
</feature>
<gene>
    <name evidence="2" type="ORF">MRATA1EN1_LOCUS28961</name>
</gene>
<reference evidence="2" key="1">
    <citation type="submission" date="2023-04" db="EMBL/GenBank/DDBJ databases">
        <authorList>
            <consortium name="ELIXIR-Norway"/>
        </authorList>
    </citation>
    <scope>NUCLEOTIDE SEQUENCE [LARGE SCALE GENOMIC DNA]</scope>
</reference>